<evidence type="ECO:0000256" key="1">
    <source>
        <dbReference type="ARBA" id="ARBA00022737"/>
    </source>
</evidence>
<dbReference type="PANTHER" id="PTHR23084:SF263">
    <property type="entry name" value="MORN REPEAT-CONTAINING PROTEIN 1"/>
    <property type="match status" value="1"/>
</dbReference>
<dbReference type="Gene3D" id="2.20.110.10">
    <property type="entry name" value="Histone H3 K4-specific methyltransferase SET7/9 N-terminal domain"/>
    <property type="match status" value="1"/>
</dbReference>
<dbReference type="InterPro" id="IPR003409">
    <property type="entry name" value="MORN"/>
</dbReference>
<dbReference type="AlphaFoldDB" id="A0A5F2AXC1"/>
<sequence length="193" mass="21512">MFKIGIFILLCFNFFCILPRSSRNCLSESCKNGNVVFIDSYGNKYKGIFINGKLEGYAEVEFKNRGTFSGIYKNPSVRGSAKLIETGTGKVIYGTWVENGDCDERGCKSWTEFIADSDVECIFQGTFRGNQKVGKGSYTCANGESFDGIYENDFANGYGKLRYSDGTVFEGEFKNGYPISKKKSNEKGKSKQP</sequence>
<dbReference type="Proteomes" id="UP000298429">
    <property type="component" value="Unassembled WGS sequence"/>
</dbReference>
<evidence type="ECO:0000313" key="2">
    <source>
        <dbReference type="EMBL" id="TGL92191.1"/>
    </source>
</evidence>
<dbReference type="EMBL" id="RQGN01000108">
    <property type="protein sequence ID" value="TGL92191.1"/>
    <property type="molecule type" value="Genomic_DNA"/>
</dbReference>
<accession>A0A5F2AXC1</accession>
<dbReference type="RefSeq" id="WP_135672670.1">
    <property type="nucleotide sequence ID" value="NZ_RQGN01000108.1"/>
</dbReference>
<name>A0A5F2AXC1_9LEPT</name>
<dbReference type="Pfam" id="PF02493">
    <property type="entry name" value="MORN"/>
    <property type="match status" value="4"/>
</dbReference>
<gene>
    <name evidence="2" type="ORF">EHQ76_20530</name>
</gene>
<reference evidence="2 3" key="1">
    <citation type="journal article" date="2019" name="PLoS Negl. Trop. Dis.">
        <title>Revisiting the worldwide diversity of Leptospira species in the environment.</title>
        <authorList>
            <person name="Vincent A.T."/>
            <person name="Schiettekatte O."/>
            <person name="Bourhy P."/>
            <person name="Veyrier F.J."/>
            <person name="Picardeau M."/>
        </authorList>
    </citation>
    <scope>NUCLEOTIDE SEQUENCE [LARGE SCALE GENOMIC DNA]</scope>
    <source>
        <strain evidence="2 3">201702444</strain>
    </source>
</reference>
<proteinExistence type="predicted"/>
<dbReference type="OrthoDB" id="330906at2"/>
<evidence type="ECO:0000313" key="3">
    <source>
        <dbReference type="Proteomes" id="UP000298429"/>
    </source>
</evidence>
<organism evidence="2 3">
    <name type="scientific">Leptospira barantonii</name>
    <dbReference type="NCBI Taxonomy" id="2023184"/>
    <lineage>
        <taxon>Bacteria</taxon>
        <taxon>Pseudomonadati</taxon>
        <taxon>Spirochaetota</taxon>
        <taxon>Spirochaetia</taxon>
        <taxon>Leptospirales</taxon>
        <taxon>Leptospiraceae</taxon>
        <taxon>Leptospira</taxon>
    </lineage>
</organism>
<dbReference type="SUPFAM" id="SSF82185">
    <property type="entry name" value="Histone H3 K4-specific methyltransferase SET7/9 N-terminal domain"/>
    <property type="match status" value="2"/>
</dbReference>
<dbReference type="PANTHER" id="PTHR23084">
    <property type="entry name" value="PHOSPHATIDYLINOSITOL-4-PHOSPHATE 5-KINASE RELATED"/>
    <property type="match status" value="1"/>
</dbReference>
<protein>
    <submittedName>
        <fullName evidence="2">Membrane-binding protein</fullName>
    </submittedName>
</protein>
<comment type="caution">
    <text evidence="2">The sequence shown here is derived from an EMBL/GenBank/DDBJ whole genome shotgun (WGS) entry which is preliminary data.</text>
</comment>
<keyword evidence="1" id="KW-0677">Repeat</keyword>